<dbReference type="EMBL" id="CP091244">
    <property type="protein sequence ID" value="UJS24570.1"/>
    <property type="molecule type" value="Genomic_DNA"/>
</dbReference>
<reference evidence="1" key="1">
    <citation type="journal article" date="2022" name="Microorganisms">
        <title>Two New Species of Filamentous Sulfur Bacteria of the Genus Thiothrix, Thiothrix winogradskyi sp. nov. and 'Candidatus Thiothrix sulfatifontis' sp. nov.</title>
        <authorList>
            <person name="Ravin N.V."/>
            <person name="Rossetti S."/>
            <person name="Beletsky A.V."/>
            <person name="Kadnikov V.V."/>
            <person name="Rudenko T.S."/>
            <person name="Smolyakov D.D."/>
            <person name="Moskvitina M.I."/>
            <person name="Gureeva M.V."/>
            <person name="Mardanov A.V."/>
            <person name="Grabovich M.Y."/>
        </authorList>
    </citation>
    <scope>NUCLEOTIDE SEQUENCE</scope>
    <source>
        <strain evidence="1">CT3</strain>
    </source>
</reference>
<dbReference type="PANTHER" id="PTHR40691:SF1">
    <property type="entry name" value="EXPORTED PROTEIN"/>
    <property type="match status" value="1"/>
</dbReference>
<sequence>MMEVFLLTFLIFGLAIIGLALGWILNHRSLQGSCGGLSAIPGIEKSDCSCSNPCEKRKQRMAQEQREAVLKRHDILKS</sequence>
<gene>
    <name evidence="1" type="primary">nqrM</name>
    <name evidence="1" type="ORF">L2Y54_00655</name>
</gene>
<accession>A0ABY3T1D9</accession>
<protein>
    <submittedName>
        <fullName evidence="1">(Na+)-NQR maturation NqrM</fullName>
    </submittedName>
</protein>
<evidence type="ECO:0000313" key="1">
    <source>
        <dbReference type="EMBL" id="UJS24570.1"/>
    </source>
</evidence>
<dbReference type="InterPro" id="IPR007495">
    <property type="entry name" value="NqrM"/>
</dbReference>
<dbReference type="PANTHER" id="PTHR40691">
    <property type="entry name" value="(NA+)-NQR MATURATION NQRM"/>
    <property type="match status" value="1"/>
</dbReference>
<keyword evidence="2" id="KW-1185">Reference proteome</keyword>
<proteinExistence type="predicted"/>
<dbReference type="RefSeq" id="WP_236499141.1">
    <property type="nucleotide sequence ID" value="NZ_CP091244.1"/>
</dbReference>
<evidence type="ECO:0000313" key="2">
    <source>
        <dbReference type="Proteomes" id="UP001054801"/>
    </source>
</evidence>
<dbReference type="Pfam" id="PF04400">
    <property type="entry name" value="NqrM"/>
    <property type="match status" value="1"/>
</dbReference>
<name>A0ABY3T1D9_9GAMM</name>
<organism evidence="1 2">
    <name type="scientific">Thiothrix winogradskyi</name>
    <dbReference type="NCBI Taxonomy" id="96472"/>
    <lineage>
        <taxon>Bacteria</taxon>
        <taxon>Pseudomonadati</taxon>
        <taxon>Pseudomonadota</taxon>
        <taxon>Gammaproteobacteria</taxon>
        <taxon>Thiotrichales</taxon>
        <taxon>Thiotrichaceae</taxon>
        <taxon>Thiothrix</taxon>
    </lineage>
</organism>
<dbReference type="Proteomes" id="UP001054801">
    <property type="component" value="Chromosome"/>
</dbReference>